<keyword evidence="7" id="KW-1185">Reference proteome</keyword>
<dbReference type="Proteomes" id="UP001143543">
    <property type="component" value="Unassembled WGS sequence"/>
</dbReference>
<comment type="caution">
    <text evidence="6">The sequence shown here is derived from an EMBL/GenBank/DDBJ whole genome shotgun (WGS) entry which is preliminary data.</text>
</comment>
<reference evidence="6" key="1">
    <citation type="submission" date="2022-07" db="EMBL/GenBank/DDBJ databases">
        <title>Taxonomy of Novel Oxalotrophic and Methylotrophic Bacteria.</title>
        <authorList>
            <person name="Sahin N."/>
            <person name="Tani A."/>
        </authorList>
    </citation>
    <scope>NUCLEOTIDE SEQUENCE</scope>
    <source>
        <strain evidence="6">Y10</strain>
    </source>
</reference>
<evidence type="ECO:0000259" key="5">
    <source>
        <dbReference type="SMART" id="SM00646"/>
    </source>
</evidence>
<gene>
    <name evidence="6" type="ORF">Y10_25760</name>
</gene>
<protein>
    <recommendedName>
        <fullName evidence="2">N-acetylmuramoyl-L-alanine amidase</fullName>
        <ecNumber evidence="2">3.5.1.28</ecNumber>
    </recommendedName>
</protein>
<dbReference type="InterPro" id="IPR002508">
    <property type="entry name" value="MurNAc-LAA_cat"/>
</dbReference>
<dbReference type="EC" id="3.5.1.28" evidence="2"/>
<evidence type="ECO:0000313" key="6">
    <source>
        <dbReference type="EMBL" id="GLB50208.1"/>
    </source>
</evidence>
<feature type="chain" id="PRO_5046338893" description="N-acetylmuramoyl-L-alanine amidase" evidence="4">
    <location>
        <begin position="33"/>
        <end position="382"/>
    </location>
</feature>
<evidence type="ECO:0000256" key="2">
    <source>
        <dbReference type="ARBA" id="ARBA00011901"/>
    </source>
</evidence>
<accession>A0ABQ5MLG4</accession>
<name>A0ABQ5MLG4_9FLAO</name>
<keyword evidence="3" id="KW-0378">Hydrolase</keyword>
<dbReference type="SUPFAM" id="SSF53187">
    <property type="entry name" value="Zn-dependent exopeptidases"/>
    <property type="match status" value="1"/>
</dbReference>
<organism evidence="6 7">
    <name type="scientific">Neptunitalea lumnitzerae</name>
    <dbReference type="NCBI Taxonomy" id="2965509"/>
    <lineage>
        <taxon>Bacteria</taxon>
        <taxon>Pseudomonadati</taxon>
        <taxon>Bacteroidota</taxon>
        <taxon>Flavobacteriia</taxon>
        <taxon>Flavobacteriales</taxon>
        <taxon>Flavobacteriaceae</taxon>
        <taxon>Neptunitalea</taxon>
    </lineage>
</organism>
<sequence length="382" mass="42242">MFYKGKNSIQMNHFFKVITLVCLLFSSLLTFGNPPNDDKFVVVLDAGHGGKDPGKVSHGYNEKDIALKIVLAIGKELEKDPKIKVVYTRKTDVFVELVERGRIANKANANLFVSVHCNAHTSSASGTETYVLGLHGNKKNFEVAKAENEVIFLEDNYETNYAGFDINAPEATINITIGQEENLSQSIEIAKMIQDKFTNTLKRKNRGVKQAAFVVLHQTIMPSVLIETGFITNTEERNFLKSTSGQSKISHAIVEAIYGYKTIIDENTGNVLISPHVPVTPVVATPEETLNTSNNAIIFKVQIASSSRDLPLKPENFNGLKTISQEKAGTIYRYFYGATNSYDRAKVLLKEAKKSSYNDAYIVAFRNGTKISVTEAIKSASN</sequence>
<evidence type="ECO:0000313" key="7">
    <source>
        <dbReference type="Proteomes" id="UP001143543"/>
    </source>
</evidence>
<dbReference type="CDD" id="cd02696">
    <property type="entry name" value="MurNAc-LAA"/>
    <property type="match status" value="1"/>
</dbReference>
<feature type="domain" description="MurNAc-LAA" evidence="5">
    <location>
        <begin position="101"/>
        <end position="258"/>
    </location>
</feature>
<dbReference type="EMBL" id="BRVO01000003">
    <property type="protein sequence ID" value="GLB50208.1"/>
    <property type="molecule type" value="Genomic_DNA"/>
</dbReference>
<dbReference type="InterPro" id="IPR050695">
    <property type="entry name" value="N-acetylmuramoyl_amidase_3"/>
</dbReference>
<dbReference type="PANTHER" id="PTHR30404:SF0">
    <property type="entry name" value="N-ACETYLMURAMOYL-L-ALANINE AMIDASE AMIC"/>
    <property type="match status" value="1"/>
</dbReference>
<proteinExistence type="predicted"/>
<dbReference type="Pfam" id="PF01520">
    <property type="entry name" value="Amidase_3"/>
    <property type="match status" value="1"/>
</dbReference>
<comment type="catalytic activity">
    <reaction evidence="1">
        <text>Hydrolyzes the link between N-acetylmuramoyl residues and L-amino acid residues in certain cell-wall glycopeptides.</text>
        <dbReference type="EC" id="3.5.1.28"/>
    </reaction>
</comment>
<dbReference type="PANTHER" id="PTHR30404">
    <property type="entry name" value="N-ACETYLMURAMOYL-L-ALANINE AMIDASE"/>
    <property type="match status" value="1"/>
</dbReference>
<evidence type="ECO:0000256" key="1">
    <source>
        <dbReference type="ARBA" id="ARBA00001561"/>
    </source>
</evidence>
<dbReference type="SMART" id="SM00646">
    <property type="entry name" value="Ami_3"/>
    <property type="match status" value="1"/>
</dbReference>
<evidence type="ECO:0000256" key="3">
    <source>
        <dbReference type="ARBA" id="ARBA00022801"/>
    </source>
</evidence>
<keyword evidence="4" id="KW-0732">Signal</keyword>
<dbReference type="Gene3D" id="3.40.630.40">
    <property type="entry name" value="Zn-dependent exopeptidases"/>
    <property type="match status" value="1"/>
</dbReference>
<evidence type="ECO:0000256" key="4">
    <source>
        <dbReference type="SAM" id="SignalP"/>
    </source>
</evidence>
<feature type="signal peptide" evidence="4">
    <location>
        <begin position="1"/>
        <end position="32"/>
    </location>
</feature>